<comment type="caution">
    <text evidence="2">The sequence shown here is derived from an EMBL/GenBank/DDBJ whole genome shotgun (WGS) entry which is preliminary data.</text>
</comment>
<protein>
    <recommendedName>
        <fullName evidence="1">Phage tail lysozyme domain-containing protein</fullName>
    </recommendedName>
</protein>
<name>A0A833JAJ9_9HYPH</name>
<evidence type="ECO:0000313" key="2">
    <source>
        <dbReference type="EMBL" id="KAB7788044.1"/>
    </source>
</evidence>
<evidence type="ECO:0000259" key="1">
    <source>
        <dbReference type="Pfam" id="PF18013"/>
    </source>
</evidence>
<dbReference type="Gene3D" id="1.10.530.10">
    <property type="match status" value="1"/>
</dbReference>
<dbReference type="EMBL" id="WEKV01000001">
    <property type="protein sequence ID" value="KAB7788044.1"/>
    <property type="molecule type" value="Genomic_DNA"/>
</dbReference>
<dbReference type="SUPFAM" id="SSF53955">
    <property type="entry name" value="Lysozyme-like"/>
    <property type="match status" value="1"/>
</dbReference>
<dbReference type="Pfam" id="PF18013">
    <property type="entry name" value="Phage_lysozyme2"/>
    <property type="match status" value="1"/>
</dbReference>
<dbReference type="Proteomes" id="UP000469949">
    <property type="component" value="Unassembled WGS sequence"/>
</dbReference>
<dbReference type="AlphaFoldDB" id="A0A833JAJ9"/>
<sequence>MADDVLKSFVVSLGWKVDREGERRVTEALGSVTKQAALLATALGAAALAATAAVAKIAAQFDNLYFVSQRTGATVQNIKGLAYAFGQVGGSGAGAVSAIESFSRSMRTNPGIRQFVRDLGVATEAGGKTRDSVDVLTDAIDAIQKKHPYYVGAQMASLLGIDEQTFNTLSTYRKEIKEFRAEYERTARTVGLNNDAAAAASNKFMTALRGLQAAAQAVAEKILTDLSPVLTKFLEDIRTWIEKNPETITKAIEAIIAAAIALVTAFRDIATALTPVAQGFQSMAEHMTGKEGLQAAMEAFAVFLVGSWLVRILGAFGKVRLGWVALLAGIGMDVYKNSTPEGRAETIRQGEEALNREQGAERGGFIGGLREKFGSLRKNLPTWLGGTGGAAGADAGADAGPSKPLGKISRNENAQTIIRTLREAGYSDNAIAAVVGSMQTESTFNPRARNEIAGGHTGLWQWDKNRWPRVKKWITDRGGDPYSAEWQTKAWIAEHDAKPGDPMYDHRRTERGGKILRGDPTIEEAIHGVRESERFGPGEEGGRAANARKWLPHVKAPSPAPAPTIPKMDIKPGISAQQFNERFGSAPPMGAMTSNTSSTNVTMNHNTQIRVDGTGDPATVANRVERGQTRINDLSLRNAQTAIR</sequence>
<accession>A0A833JAJ9</accession>
<proteinExistence type="predicted"/>
<dbReference type="InterPro" id="IPR041219">
    <property type="entry name" value="Phage_lysozyme2"/>
</dbReference>
<organism evidence="2 3">
    <name type="scientific">Methylorubrum populi</name>
    <dbReference type="NCBI Taxonomy" id="223967"/>
    <lineage>
        <taxon>Bacteria</taxon>
        <taxon>Pseudomonadati</taxon>
        <taxon>Pseudomonadota</taxon>
        <taxon>Alphaproteobacteria</taxon>
        <taxon>Hyphomicrobiales</taxon>
        <taxon>Methylobacteriaceae</taxon>
        <taxon>Methylorubrum</taxon>
    </lineage>
</organism>
<feature type="domain" description="Phage tail lysozyme" evidence="1">
    <location>
        <begin position="412"/>
        <end position="551"/>
    </location>
</feature>
<reference evidence="2 3" key="1">
    <citation type="submission" date="2019-10" db="EMBL/GenBank/DDBJ databases">
        <title>Draft Genome Sequence of the Caffeine Degrading Methylotroph Methylorubrum populi PINKEL.</title>
        <authorList>
            <person name="Dawson S.C."/>
            <person name="Zhang X."/>
            <person name="Wright M.E."/>
            <person name="Sharma G."/>
            <person name="Langner J.T."/>
            <person name="Ditty J.L."/>
            <person name="Subuyuj G.A."/>
        </authorList>
    </citation>
    <scope>NUCLEOTIDE SEQUENCE [LARGE SCALE GENOMIC DNA]</scope>
    <source>
        <strain evidence="2 3">Pinkel</strain>
    </source>
</reference>
<dbReference type="InterPro" id="IPR023346">
    <property type="entry name" value="Lysozyme-like_dom_sf"/>
</dbReference>
<dbReference type="RefSeq" id="WP_152275575.1">
    <property type="nucleotide sequence ID" value="NZ_WEKV01000001.1"/>
</dbReference>
<gene>
    <name evidence="2" type="ORF">F8B43_0049</name>
</gene>
<evidence type="ECO:0000313" key="3">
    <source>
        <dbReference type="Proteomes" id="UP000469949"/>
    </source>
</evidence>